<dbReference type="InterPro" id="IPR007215">
    <property type="entry name" value="Sulphur_relay_TusB/DsrH"/>
</dbReference>
<dbReference type="EMBL" id="CP000507">
    <property type="protein sequence ID" value="ABL99984.1"/>
    <property type="molecule type" value="Genomic_DNA"/>
</dbReference>
<keyword evidence="2" id="KW-1185">Reference proteome</keyword>
<dbReference type="AlphaFoldDB" id="A1S6H8"/>
<dbReference type="Pfam" id="PF04077">
    <property type="entry name" value="DsrH"/>
    <property type="match status" value="1"/>
</dbReference>
<accession>A1S6H8</accession>
<sequence length="97" mass="10739">MILHHIQSSSAQSAGLRLALRYAGKQDALIISGNATGSLLHASWQAKLAGKTVYFLDEDVHARGLTAMITARYPDAKLVDYHDWVKLSLTFDKVITW</sequence>
<dbReference type="HOGENOM" id="CLU_166087_4_1_6"/>
<dbReference type="RefSeq" id="WP_011759892.1">
    <property type="nucleotide sequence ID" value="NC_008700.1"/>
</dbReference>
<organism evidence="1 2">
    <name type="scientific">Shewanella amazonensis (strain ATCC BAA-1098 / SB2B)</name>
    <dbReference type="NCBI Taxonomy" id="326297"/>
    <lineage>
        <taxon>Bacteria</taxon>
        <taxon>Pseudomonadati</taxon>
        <taxon>Pseudomonadota</taxon>
        <taxon>Gammaproteobacteria</taxon>
        <taxon>Alteromonadales</taxon>
        <taxon>Shewanellaceae</taxon>
        <taxon>Shewanella</taxon>
    </lineage>
</organism>
<proteinExistence type="predicted"/>
<dbReference type="PANTHER" id="PTHR37526">
    <property type="entry name" value="PROTEIN TUSB"/>
    <property type="match status" value="1"/>
</dbReference>
<dbReference type="SUPFAM" id="SSF75169">
    <property type="entry name" value="DsrEFH-like"/>
    <property type="match status" value="1"/>
</dbReference>
<dbReference type="KEGG" id="saz:Sama_1779"/>
<evidence type="ECO:0008006" key="3">
    <source>
        <dbReference type="Google" id="ProtNLM"/>
    </source>
</evidence>
<dbReference type="NCBIfam" id="TIGR03011">
    <property type="entry name" value="sulf_tusB_dsrH"/>
    <property type="match status" value="1"/>
</dbReference>
<dbReference type="Proteomes" id="UP000009175">
    <property type="component" value="Chromosome"/>
</dbReference>
<gene>
    <name evidence="1" type="ordered locus">Sama_1779</name>
</gene>
<name>A1S6H8_SHEAM</name>
<evidence type="ECO:0000313" key="1">
    <source>
        <dbReference type="EMBL" id="ABL99984.1"/>
    </source>
</evidence>
<dbReference type="PANTHER" id="PTHR37526:SF1">
    <property type="entry name" value="PROTEIN TUSB"/>
    <property type="match status" value="1"/>
</dbReference>
<reference evidence="1 2" key="1">
    <citation type="submission" date="2006-12" db="EMBL/GenBank/DDBJ databases">
        <title>Complete sequence of Shewanella amazonensis SB2B.</title>
        <authorList>
            <consortium name="US DOE Joint Genome Institute"/>
            <person name="Copeland A."/>
            <person name="Lucas S."/>
            <person name="Lapidus A."/>
            <person name="Barry K."/>
            <person name="Detter J.C."/>
            <person name="Glavina del Rio T."/>
            <person name="Hammon N."/>
            <person name="Israni S."/>
            <person name="Dalin E."/>
            <person name="Tice H."/>
            <person name="Pitluck S."/>
            <person name="Munk A.C."/>
            <person name="Brettin T."/>
            <person name="Bruce D."/>
            <person name="Han C."/>
            <person name="Tapia R."/>
            <person name="Gilna P."/>
            <person name="Schmutz J."/>
            <person name="Larimer F."/>
            <person name="Land M."/>
            <person name="Hauser L."/>
            <person name="Kyrpides N."/>
            <person name="Mikhailova N."/>
            <person name="Fredrickson J."/>
            <person name="Richardson P."/>
        </authorList>
    </citation>
    <scope>NUCLEOTIDE SEQUENCE [LARGE SCALE GENOMIC DNA]</scope>
    <source>
        <strain evidence="2">ATCC BAA-1098 / SB2B</strain>
    </source>
</reference>
<dbReference type="eggNOG" id="COG2168">
    <property type="taxonomic scope" value="Bacteria"/>
</dbReference>
<dbReference type="OrthoDB" id="9795117at2"/>
<dbReference type="Gene3D" id="3.40.1260.10">
    <property type="entry name" value="DsrEFH-like"/>
    <property type="match status" value="1"/>
</dbReference>
<dbReference type="GO" id="GO:1990228">
    <property type="term" value="C:sulfurtransferase complex"/>
    <property type="evidence" value="ECO:0007669"/>
    <property type="project" value="TreeGrafter"/>
</dbReference>
<evidence type="ECO:0000313" key="2">
    <source>
        <dbReference type="Proteomes" id="UP000009175"/>
    </source>
</evidence>
<dbReference type="InterPro" id="IPR027396">
    <property type="entry name" value="DsrEFH-like"/>
</dbReference>
<protein>
    <recommendedName>
        <fullName evidence="3">DsrH like protein</fullName>
    </recommendedName>
</protein>
<dbReference type="STRING" id="326297.Sama_1779"/>
<dbReference type="GO" id="GO:0002143">
    <property type="term" value="P:tRNA wobble position uridine thiolation"/>
    <property type="evidence" value="ECO:0007669"/>
    <property type="project" value="InterPro"/>
</dbReference>